<dbReference type="AlphaFoldDB" id="X1SHH3"/>
<sequence>DGTGQHPTQALLDLYTIRKEKGVLGGHTITFLGDLKNGRTVHSLGYFMALCKNKMIFVSPKSLKMPTEITADLRSRGAEIEETEDVKKALSVSDIVYVTRVQRERFENPEDYEKVKGVYVINRAMIEKVKKGITILHPLPRVDEISTDVDDYKGAAYFRQAHNGLYVRMALLSLVSGRV</sequence>
<evidence type="ECO:0000256" key="4">
    <source>
        <dbReference type="ARBA" id="ARBA00022975"/>
    </source>
</evidence>
<dbReference type="PANTHER" id="PTHR45753:SF6">
    <property type="entry name" value="ASPARTATE CARBAMOYLTRANSFERASE"/>
    <property type="match status" value="1"/>
</dbReference>
<dbReference type="GO" id="GO:0016597">
    <property type="term" value="F:amino acid binding"/>
    <property type="evidence" value="ECO:0007669"/>
    <property type="project" value="InterPro"/>
</dbReference>
<dbReference type="InterPro" id="IPR036901">
    <property type="entry name" value="Asp/Orn_carbamoylTrfase_sf"/>
</dbReference>
<evidence type="ECO:0000256" key="2">
    <source>
        <dbReference type="ARBA" id="ARBA00013008"/>
    </source>
</evidence>
<keyword evidence="3" id="KW-0808">Transferase</keyword>
<gene>
    <name evidence="7" type="ORF">S12H4_18247</name>
</gene>
<dbReference type="GO" id="GO:0004070">
    <property type="term" value="F:aspartate carbamoyltransferase activity"/>
    <property type="evidence" value="ECO:0007669"/>
    <property type="project" value="UniProtKB-EC"/>
</dbReference>
<feature type="non-terminal residue" evidence="7">
    <location>
        <position position="1"/>
    </location>
</feature>
<dbReference type="EMBL" id="BARW01008996">
    <property type="protein sequence ID" value="GAI74870.1"/>
    <property type="molecule type" value="Genomic_DNA"/>
</dbReference>
<comment type="caution">
    <text evidence="7">The sequence shown here is derived from an EMBL/GenBank/DDBJ whole genome shotgun (WGS) entry which is preliminary data.</text>
</comment>
<dbReference type="UniPathway" id="UPA00070">
    <property type="reaction ID" value="UER00116"/>
</dbReference>
<dbReference type="Gene3D" id="3.40.50.1370">
    <property type="entry name" value="Aspartate/ornithine carbamoyltransferase"/>
    <property type="match status" value="2"/>
</dbReference>
<evidence type="ECO:0000256" key="1">
    <source>
        <dbReference type="ARBA" id="ARBA00004852"/>
    </source>
</evidence>
<dbReference type="Pfam" id="PF00185">
    <property type="entry name" value="OTCace"/>
    <property type="match status" value="1"/>
</dbReference>
<dbReference type="InterPro" id="IPR006130">
    <property type="entry name" value="Asp/Orn_carbamoylTrfase"/>
</dbReference>
<comment type="catalytic activity">
    <reaction evidence="5">
        <text>carbamoyl phosphate + L-aspartate = N-carbamoyl-L-aspartate + phosphate + H(+)</text>
        <dbReference type="Rhea" id="RHEA:20013"/>
        <dbReference type="ChEBI" id="CHEBI:15378"/>
        <dbReference type="ChEBI" id="CHEBI:29991"/>
        <dbReference type="ChEBI" id="CHEBI:32814"/>
        <dbReference type="ChEBI" id="CHEBI:43474"/>
        <dbReference type="ChEBI" id="CHEBI:58228"/>
        <dbReference type="EC" id="2.1.3.2"/>
    </reaction>
</comment>
<dbReference type="GO" id="GO:0006520">
    <property type="term" value="P:amino acid metabolic process"/>
    <property type="evidence" value="ECO:0007669"/>
    <property type="project" value="InterPro"/>
</dbReference>
<reference evidence="7" key="1">
    <citation type="journal article" date="2014" name="Front. Microbiol.">
        <title>High frequency of phylogenetically diverse reductive dehalogenase-homologous genes in deep subseafloor sedimentary metagenomes.</title>
        <authorList>
            <person name="Kawai M."/>
            <person name="Futagami T."/>
            <person name="Toyoda A."/>
            <person name="Takaki Y."/>
            <person name="Nishi S."/>
            <person name="Hori S."/>
            <person name="Arai W."/>
            <person name="Tsubouchi T."/>
            <person name="Morono Y."/>
            <person name="Uchiyama I."/>
            <person name="Ito T."/>
            <person name="Fujiyama A."/>
            <person name="Inagaki F."/>
            <person name="Takami H."/>
        </authorList>
    </citation>
    <scope>NUCLEOTIDE SEQUENCE</scope>
    <source>
        <strain evidence="7">Expedition CK06-06</strain>
    </source>
</reference>
<evidence type="ECO:0000259" key="6">
    <source>
        <dbReference type="Pfam" id="PF00185"/>
    </source>
</evidence>
<dbReference type="PANTHER" id="PTHR45753">
    <property type="entry name" value="ORNITHINE CARBAMOYLTRANSFERASE, MITOCHONDRIAL"/>
    <property type="match status" value="1"/>
</dbReference>
<dbReference type="EC" id="2.1.3.2" evidence="2"/>
<accession>X1SHH3</accession>
<dbReference type="InterPro" id="IPR006131">
    <property type="entry name" value="Asp_carbamoyltransf_Asp/Orn-bd"/>
</dbReference>
<dbReference type="PRINTS" id="PR00101">
    <property type="entry name" value="ATCASE"/>
</dbReference>
<proteinExistence type="predicted"/>
<dbReference type="PRINTS" id="PR00100">
    <property type="entry name" value="AOTCASE"/>
</dbReference>
<keyword evidence="4" id="KW-0665">Pyrimidine biosynthesis</keyword>
<name>X1SHH3_9ZZZZ</name>
<dbReference type="FunFam" id="3.40.50.1370:FF:000002">
    <property type="entry name" value="Aspartate carbamoyltransferase 2"/>
    <property type="match status" value="1"/>
</dbReference>
<comment type="pathway">
    <text evidence="1">Pyrimidine metabolism; UMP biosynthesis via de novo pathway; (S)-dihydroorotate from bicarbonate: step 2/3.</text>
</comment>
<dbReference type="GO" id="GO:0044205">
    <property type="term" value="P:'de novo' UMP biosynthetic process"/>
    <property type="evidence" value="ECO:0007669"/>
    <property type="project" value="UniProtKB-UniPathway"/>
</dbReference>
<dbReference type="SUPFAM" id="SSF53671">
    <property type="entry name" value="Aspartate/ornithine carbamoyltransferase"/>
    <property type="match status" value="1"/>
</dbReference>
<evidence type="ECO:0000256" key="3">
    <source>
        <dbReference type="ARBA" id="ARBA00022679"/>
    </source>
</evidence>
<evidence type="ECO:0000313" key="7">
    <source>
        <dbReference type="EMBL" id="GAI74870.1"/>
    </source>
</evidence>
<feature type="domain" description="Aspartate/ornithine carbamoyltransferase Asp/Orn-binding" evidence="6">
    <location>
        <begin position="26"/>
        <end position="174"/>
    </location>
</feature>
<protein>
    <recommendedName>
        <fullName evidence="2">aspartate carbamoyltransferase</fullName>
        <ecNumber evidence="2">2.1.3.2</ecNumber>
    </recommendedName>
</protein>
<organism evidence="7">
    <name type="scientific">marine sediment metagenome</name>
    <dbReference type="NCBI Taxonomy" id="412755"/>
    <lineage>
        <taxon>unclassified sequences</taxon>
        <taxon>metagenomes</taxon>
        <taxon>ecological metagenomes</taxon>
    </lineage>
</organism>
<evidence type="ECO:0000256" key="5">
    <source>
        <dbReference type="ARBA" id="ARBA00048859"/>
    </source>
</evidence>